<dbReference type="PROSITE" id="PS50850">
    <property type="entry name" value="MFS"/>
    <property type="match status" value="1"/>
</dbReference>
<proteinExistence type="predicted"/>
<feature type="transmembrane region" description="Helical" evidence="4">
    <location>
        <begin position="214"/>
        <end position="234"/>
    </location>
</feature>
<feature type="transmembrane region" description="Helical" evidence="4">
    <location>
        <begin position="132"/>
        <end position="152"/>
    </location>
</feature>
<feature type="transmembrane region" description="Helical" evidence="4">
    <location>
        <begin position="100"/>
        <end position="120"/>
    </location>
</feature>
<dbReference type="PANTHER" id="PTHR23521:SF3">
    <property type="entry name" value="MFS TRANSPORTER"/>
    <property type="match status" value="1"/>
</dbReference>
<feature type="domain" description="Major facilitator superfamily (MFS) profile" evidence="5">
    <location>
        <begin position="1"/>
        <end position="393"/>
    </location>
</feature>
<dbReference type="AlphaFoldDB" id="A0A7W6LIR4"/>
<evidence type="ECO:0000259" key="5">
    <source>
        <dbReference type="PROSITE" id="PS50850"/>
    </source>
</evidence>
<organism evidence="6 7">
    <name type="scientific">Rhizobium rhizoryzae</name>
    <dbReference type="NCBI Taxonomy" id="451876"/>
    <lineage>
        <taxon>Bacteria</taxon>
        <taxon>Pseudomonadati</taxon>
        <taxon>Pseudomonadota</taxon>
        <taxon>Alphaproteobacteria</taxon>
        <taxon>Hyphomicrobiales</taxon>
        <taxon>Rhizobiaceae</taxon>
        <taxon>Rhizobium/Agrobacterium group</taxon>
        <taxon>Rhizobium</taxon>
    </lineage>
</organism>
<evidence type="ECO:0000256" key="1">
    <source>
        <dbReference type="ARBA" id="ARBA00022692"/>
    </source>
</evidence>
<evidence type="ECO:0000256" key="3">
    <source>
        <dbReference type="ARBA" id="ARBA00023136"/>
    </source>
</evidence>
<dbReference type="GO" id="GO:0005886">
    <property type="term" value="C:plasma membrane"/>
    <property type="evidence" value="ECO:0007669"/>
    <property type="project" value="TreeGrafter"/>
</dbReference>
<accession>A0A7W6LIR4</accession>
<dbReference type="Gene3D" id="1.20.1250.20">
    <property type="entry name" value="MFS general substrate transporter like domains"/>
    <property type="match status" value="2"/>
</dbReference>
<feature type="transmembrane region" description="Helical" evidence="4">
    <location>
        <begin position="367"/>
        <end position="387"/>
    </location>
</feature>
<evidence type="ECO:0000313" key="6">
    <source>
        <dbReference type="EMBL" id="MBB4144113.1"/>
    </source>
</evidence>
<dbReference type="EMBL" id="JACIEC010000002">
    <property type="protein sequence ID" value="MBB4144113.1"/>
    <property type="molecule type" value="Genomic_DNA"/>
</dbReference>
<comment type="caution">
    <text evidence="6">The sequence shown here is derived from an EMBL/GenBank/DDBJ whole genome shotgun (WGS) entry which is preliminary data.</text>
</comment>
<dbReference type="Proteomes" id="UP000519897">
    <property type="component" value="Unassembled WGS sequence"/>
</dbReference>
<keyword evidence="1 4" id="KW-0812">Transmembrane</keyword>
<keyword evidence="7" id="KW-1185">Reference proteome</keyword>
<feature type="transmembrane region" description="Helical" evidence="4">
    <location>
        <begin position="246"/>
        <end position="269"/>
    </location>
</feature>
<dbReference type="InterPro" id="IPR020846">
    <property type="entry name" value="MFS_dom"/>
</dbReference>
<evidence type="ECO:0000313" key="7">
    <source>
        <dbReference type="Proteomes" id="UP000519897"/>
    </source>
</evidence>
<name>A0A7W6LIR4_9HYPH</name>
<feature type="transmembrane region" description="Helical" evidence="4">
    <location>
        <begin position="45"/>
        <end position="65"/>
    </location>
</feature>
<dbReference type="InterPro" id="IPR036259">
    <property type="entry name" value="MFS_trans_sf"/>
</dbReference>
<gene>
    <name evidence="6" type="ORF">GGQ72_002665</name>
</gene>
<reference evidence="6 7" key="1">
    <citation type="submission" date="2020-08" db="EMBL/GenBank/DDBJ databases">
        <title>Genomic Encyclopedia of Type Strains, Phase IV (KMG-IV): sequencing the most valuable type-strain genomes for metagenomic binning, comparative biology and taxonomic classification.</title>
        <authorList>
            <person name="Goeker M."/>
        </authorList>
    </citation>
    <scope>NUCLEOTIDE SEQUENCE [LARGE SCALE GENOMIC DNA]</scope>
    <source>
        <strain evidence="6 7">DSM 29514</strain>
    </source>
</reference>
<keyword evidence="2 4" id="KW-1133">Transmembrane helix</keyword>
<feature type="transmembrane region" description="Helical" evidence="4">
    <location>
        <begin position="304"/>
        <end position="323"/>
    </location>
</feature>
<feature type="transmembrane region" description="Helical" evidence="4">
    <location>
        <begin position="335"/>
        <end position="355"/>
    </location>
</feature>
<dbReference type="InterPro" id="IPR011701">
    <property type="entry name" value="MFS"/>
</dbReference>
<evidence type="ECO:0000256" key="2">
    <source>
        <dbReference type="ARBA" id="ARBA00022989"/>
    </source>
</evidence>
<dbReference type="RefSeq" id="WP_165134473.1">
    <property type="nucleotide sequence ID" value="NZ_JACIEC010000002.1"/>
</dbReference>
<sequence length="393" mass="41517">MAQENRWRFLGWVCLAVVLSLSSWFSATAIAPEMSAALAFPQGSSAWLTNGVQIGFVTGALLSSLVNLPDIVRMNRLAAASAALAGLANAALLLEPGFAGAIVCRFLTGFALAGVYPPAMKLAATWFQQGRGLALGFVIAALTAGSSLPHLFRGLTSGLNWQLVVLFSSLSACVATAIFLFRIEEGPYPFARAIFDPRQIGQIIRNRDLMLVNAGYLGHMWELYALWAWLLAFLKAAPAGFSTGPAGAGSLATFAALSVGVIGCIAGGLLSDRFGRARTTAGFMLASGACALLVGFLFNGPFWLLMIVVLIWGITVIGDSAQFSAAATEVSERHLVGTALSFQMGIGFALTVVSIWLMPKLASLLGSWQWCFAFLAPGPFLGAWAMLKIKPRG</sequence>
<protein>
    <submittedName>
        <fullName evidence="6">MFS family permease</fullName>
    </submittedName>
</protein>
<feature type="transmembrane region" description="Helical" evidence="4">
    <location>
        <begin position="164"/>
        <end position="183"/>
    </location>
</feature>
<keyword evidence="3 4" id="KW-0472">Membrane</keyword>
<evidence type="ECO:0000256" key="4">
    <source>
        <dbReference type="SAM" id="Phobius"/>
    </source>
</evidence>
<feature type="transmembrane region" description="Helical" evidence="4">
    <location>
        <begin position="77"/>
        <end position="94"/>
    </location>
</feature>
<dbReference type="SUPFAM" id="SSF103473">
    <property type="entry name" value="MFS general substrate transporter"/>
    <property type="match status" value="1"/>
</dbReference>
<dbReference type="PANTHER" id="PTHR23521">
    <property type="entry name" value="TRANSPORTER MFS SUPERFAMILY"/>
    <property type="match status" value="1"/>
</dbReference>
<dbReference type="GO" id="GO:0022857">
    <property type="term" value="F:transmembrane transporter activity"/>
    <property type="evidence" value="ECO:0007669"/>
    <property type="project" value="InterPro"/>
</dbReference>
<dbReference type="Pfam" id="PF07690">
    <property type="entry name" value="MFS_1"/>
    <property type="match status" value="1"/>
</dbReference>